<evidence type="ECO:0000259" key="1">
    <source>
        <dbReference type="PROSITE" id="PS50011"/>
    </source>
</evidence>
<dbReference type="GO" id="GO:0005524">
    <property type="term" value="F:ATP binding"/>
    <property type="evidence" value="ECO:0007669"/>
    <property type="project" value="InterPro"/>
</dbReference>
<dbReference type="PROSITE" id="PS50011">
    <property type="entry name" value="PROTEIN_KINASE_DOM"/>
    <property type="match status" value="1"/>
</dbReference>
<organism evidence="2 3">
    <name type="scientific">Kribbella capetownensis</name>
    <dbReference type="NCBI Taxonomy" id="1572659"/>
    <lineage>
        <taxon>Bacteria</taxon>
        <taxon>Bacillati</taxon>
        <taxon>Actinomycetota</taxon>
        <taxon>Actinomycetes</taxon>
        <taxon>Propionibacteriales</taxon>
        <taxon>Kribbellaceae</taxon>
        <taxon>Kribbella</taxon>
    </lineage>
</organism>
<evidence type="ECO:0000313" key="2">
    <source>
        <dbReference type="EMBL" id="TCC46840.1"/>
    </source>
</evidence>
<dbReference type="SUPFAM" id="SSF56112">
    <property type="entry name" value="Protein kinase-like (PK-like)"/>
    <property type="match status" value="1"/>
</dbReference>
<sequence length="289" mass="31941">MRSHVAKAIELLSCCRSIELVRIFDHGAGGTSLARLDGEPVVVKAWPTTRQREQTLSTGLSSARIMVDRSVPIPRLLERGIVGDYSYLLYEYVEGEWPSRVDQNLAGQMLALTELQRDAAPRADPDWPVKVARMITDGDPSLAIHPERLRNHAQGQAILRTTQAALDTCDPSHLRSKDVVHGDFAPENLLVDDGQISAVIDWEQSRTGDVAFDLAGMIYDIELGSKASPQVLASLYRAINSRVLPDAWRLYTAVYAIRYASWALNTDMESDVLNTVNAVDAARLRFATG</sequence>
<dbReference type="InterPro" id="IPR000719">
    <property type="entry name" value="Prot_kinase_dom"/>
</dbReference>
<accession>A0A4R0JKK8</accession>
<keyword evidence="3" id="KW-1185">Reference proteome</keyword>
<dbReference type="Gene3D" id="3.90.1200.10">
    <property type="match status" value="1"/>
</dbReference>
<dbReference type="PANTHER" id="PTHR21310">
    <property type="entry name" value="AMINOGLYCOSIDE PHOSPHOTRANSFERASE-RELATED-RELATED"/>
    <property type="match status" value="1"/>
</dbReference>
<comment type="caution">
    <text evidence="2">The sequence shown here is derived from an EMBL/GenBank/DDBJ whole genome shotgun (WGS) entry which is preliminary data.</text>
</comment>
<name>A0A4R0JKK8_9ACTN</name>
<dbReference type="InterPro" id="IPR002575">
    <property type="entry name" value="Aminoglycoside_PTrfase"/>
</dbReference>
<feature type="domain" description="Protein kinase" evidence="1">
    <location>
        <begin position="18"/>
        <end position="289"/>
    </location>
</feature>
<dbReference type="PROSITE" id="PS00109">
    <property type="entry name" value="PROTEIN_KINASE_TYR"/>
    <property type="match status" value="1"/>
</dbReference>
<dbReference type="AlphaFoldDB" id="A0A4R0JKK8"/>
<evidence type="ECO:0000313" key="3">
    <source>
        <dbReference type="Proteomes" id="UP000293342"/>
    </source>
</evidence>
<reference evidence="2 3" key="1">
    <citation type="submission" date="2019-02" db="EMBL/GenBank/DDBJ databases">
        <title>Kribbella capetownensis sp. nov. and Kribbella speibonae sp. nov., isolated from soil.</title>
        <authorList>
            <person name="Curtis S.M."/>
            <person name="Norton I."/>
            <person name="Everest G.J."/>
            <person name="Meyers P.R."/>
        </authorList>
    </citation>
    <scope>NUCLEOTIDE SEQUENCE [LARGE SCALE GENOMIC DNA]</scope>
    <source>
        <strain evidence="2 3">YM53</strain>
    </source>
</reference>
<dbReference type="GO" id="GO:0004672">
    <property type="term" value="F:protein kinase activity"/>
    <property type="evidence" value="ECO:0007669"/>
    <property type="project" value="InterPro"/>
</dbReference>
<protein>
    <recommendedName>
        <fullName evidence="1">Protein kinase domain-containing protein</fullName>
    </recommendedName>
</protein>
<dbReference type="EMBL" id="SJKD01000006">
    <property type="protein sequence ID" value="TCC46840.1"/>
    <property type="molecule type" value="Genomic_DNA"/>
</dbReference>
<dbReference type="Pfam" id="PF01636">
    <property type="entry name" value="APH"/>
    <property type="match status" value="1"/>
</dbReference>
<dbReference type="InterPro" id="IPR008266">
    <property type="entry name" value="Tyr_kinase_AS"/>
</dbReference>
<dbReference type="InterPro" id="IPR051678">
    <property type="entry name" value="AGP_Transferase"/>
</dbReference>
<dbReference type="InterPro" id="IPR011009">
    <property type="entry name" value="Kinase-like_dom_sf"/>
</dbReference>
<dbReference type="Proteomes" id="UP000293342">
    <property type="component" value="Unassembled WGS sequence"/>
</dbReference>
<gene>
    <name evidence="2" type="ORF">E0H75_27775</name>
</gene>
<dbReference type="OrthoDB" id="7326703at2"/>
<dbReference type="RefSeq" id="WP_131516570.1">
    <property type="nucleotide sequence ID" value="NZ_SJKD01000006.1"/>
</dbReference>
<proteinExistence type="predicted"/>